<organism evidence="2 3">
    <name type="scientific">Roridomyces roridus</name>
    <dbReference type="NCBI Taxonomy" id="1738132"/>
    <lineage>
        <taxon>Eukaryota</taxon>
        <taxon>Fungi</taxon>
        <taxon>Dikarya</taxon>
        <taxon>Basidiomycota</taxon>
        <taxon>Agaricomycotina</taxon>
        <taxon>Agaricomycetes</taxon>
        <taxon>Agaricomycetidae</taxon>
        <taxon>Agaricales</taxon>
        <taxon>Marasmiineae</taxon>
        <taxon>Mycenaceae</taxon>
        <taxon>Roridomyces</taxon>
    </lineage>
</organism>
<feature type="compositionally biased region" description="Low complexity" evidence="1">
    <location>
        <begin position="188"/>
        <end position="204"/>
    </location>
</feature>
<dbReference type="AlphaFoldDB" id="A0AAD7B5R7"/>
<feature type="region of interest" description="Disordered" evidence="1">
    <location>
        <begin position="419"/>
        <end position="448"/>
    </location>
</feature>
<gene>
    <name evidence="2" type="ORF">FB45DRAFT_1120103</name>
</gene>
<feature type="region of interest" description="Disordered" evidence="1">
    <location>
        <begin position="188"/>
        <end position="217"/>
    </location>
</feature>
<reference evidence="2" key="1">
    <citation type="submission" date="2023-03" db="EMBL/GenBank/DDBJ databases">
        <title>Massive genome expansion in bonnet fungi (Mycena s.s.) driven by repeated elements and novel gene families across ecological guilds.</title>
        <authorList>
            <consortium name="Lawrence Berkeley National Laboratory"/>
            <person name="Harder C.B."/>
            <person name="Miyauchi S."/>
            <person name="Viragh M."/>
            <person name="Kuo A."/>
            <person name="Thoen E."/>
            <person name="Andreopoulos B."/>
            <person name="Lu D."/>
            <person name="Skrede I."/>
            <person name="Drula E."/>
            <person name="Henrissat B."/>
            <person name="Morin E."/>
            <person name="Kohler A."/>
            <person name="Barry K."/>
            <person name="LaButti K."/>
            <person name="Morin E."/>
            <person name="Salamov A."/>
            <person name="Lipzen A."/>
            <person name="Mereny Z."/>
            <person name="Hegedus B."/>
            <person name="Baldrian P."/>
            <person name="Stursova M."/>
            <person name="Weitz H."/>
            <person name="Taylor A."/>
            <person name="Grigoriev I.V."/>
            <person name="Nagy L.G."/>
            <person name="Martin F."/>
            <person name="Kauserud H."/>
        </authorList>
    </citation>
    <scope>NUCLEOTIDE SEQUENCE</scope>
    <source>
        <strain evidence="2">9284</strain>
    </source>
</reference>
<evidence type="ECO:0000313" key="3">
    <source>
        <dbReference type="Proteomes" id="UP001221142"/>
    </source>
</evidence>
<feature type="compositionally biased region" description="Low complexity" evidence="1">
    <location>
        <begin position="503"/>
        <end position="518"/>
    </location>
</feature>
<dbReference type="EMBL" id="JARKIF010000033">
    <property type="protein sequence ID" value="KAJ7611334.1"/>
    <property type="molecule type" value="Genomic_DNA"/>
</dbReference>
<proteinExistence type="predicted"/>
<accession>A0AAD7B5R7</accession>
<evidence type="ECO:0000256" key="1">
    <source>
        <dbReference type="SAM" id="MobiDB-lite"/>
    </source>
</evidence>
<name>A0AAD7B5R7_9AGAR</name>
<dbReference type="Proteomes" id="UP001221142">
    <property type="component" value="Unassembled WGS sequence"/>
</dbReference>
<keyword evidence="3" id="KW-1185">Reference proteome</keyword>
<feature type="region of interest" description="Disordered" evidence="1">
    <location>
        <begin position="479"/>
        <end position="536"/>
    </location>
</feature>
<comment type="caution">
    <text evidence="2">The sequence shown here is derived from an EMBL/GenBank/DDBJ whole genome shotgun (WGS) entry which is preliminary data.</text>
</comment>
<evidence type="ECO:0000313" key="2">
    <source>
        <dbReference type="EMBL" id="KAJ7611334.1"/>
    </source>
</evidence>
<sequence length="659" mass="71176">MCIPSRTQAEDLPGCHRGIQLVPAQPGSSWSPFDGKSGRQLDYMSCSAGHLMWIRHRPQLESTWNNIGEGGSFDPLKKKLEAPWKAVRNRDCPMGGFILVRVLNIGESAIRAGWPREEGLCLKAEIMSVRKKRSSASRLESLQVTPRIKLGIFDQFQVTNDDGSQMDRKRHPGPQRWPSTWMALLPASHHTPSSTRTSSAVARSRALRGPRADGSDPFVASTNPSLIRNAKILVNLMGTVFAPGLTTFGSDLRLTFDYGREGFDLLTMVVTGNLGALQHPWNADSSIICRTGMEFSTGVWRFQCKHIQHQHFPDSYFPYLPPAPSRPIAVYADDDDADLFPLPSASSSTPATSPAGSDTSVHRLVNVKGSPRAAGLLPAALASARAGSGSGTPYSREGVQEGMRCRSRSEAVCVALGSGAGRGRREQQEEDGEDGWVEVASSDQEKPLPIIPPLAASVLAAGPYSPALAPRVTTQQASLAAAAGHGQGHLRVSSAPEATESVLSTSPSTSTLPLKPTPAAVSSTRAPSPSAGLGRVPRLTRTRAGRLAPPSHLVVYNSHIHPPLAFFLLLHFLARAYFESRTSTTTSSYGSGLDLEFSCLDLTLFWHAESAWDFLDLVIHNWDLLGRIMLVSAWSASAQIRSVTNLLREDPFDSGQATE</sequence>
<protein>
    <submittedName>
        <fullName evidence="2">Uncharacterized protein</fullName>
    </submittedName>
</protein>
<feature type="region of interest" description="Disordered" evidence="1">
    <location>
        <begin position="384"/>
        <end position="403"/>
    </location>
</feature>